<evidence type="ECO:0000313" key="3">
    <source>
        <dbReference type="Proteomes" id="UP001595755"/>
    </source>
</evidence>
<dbReference type="Gene3D" id="2.60.120.260">
    <property type="entry name" value="Galactose-binding domain-like"/>
    <property type="match status" value="1"/>
</dbReference>
<keyword evidence="3" id="KW-1185">Reference proteome</keyword>
<protein>
    <submittedName>
        <fullName evidence="2">SGNH/GDSL hydrolase family protein</fullName>
    </submittedName>
</protein>
<evidence type="ECO:0000259" key="1">
    <source>
        <dbReference type="Pfam" id="PF13472"/>
    </source>
</evidence>
<dbReference type="InterPro" id="IPR052762">
    <property type="entry name" value="PCW_deacetylase/CE"/>
</dbReference>
<dbReference type="GO" id="GO:0016787">
    <property type="term" value="F:hydrolase activity"/>
    <property type="evidence" value="ECO:0007669"/>
    <property type="project" value="UniProtKB-KW"/>
</dbReference>
<name>A0ABV8S7G4_9BACL</name>
<organism evidence="2 3">
    <name type="scientific">Cohnella boryungensis</name>
    <dbReference type="NCBI Taxonomy" id="768479"/>
    <lineage>
        <taxon>Bacteria</taxon>
        <taxon>Bacillati</taxon>
        <taxon>Bacillota</taxon>
        <taxon>Bacilli</taxon>
        <taxon>Bacillales</taxon>
        <taxon>Paenibacillaceae</taxon>
        <taxon>Cohnella</taxon>
    </lineage>
</organism>
<dbReference type="Pfam" id="PF13472">
    <property type="entry name" value="Lipase_GDSL_2"/>
    <property type="match status" value="1"/>
</dbReference>
<dbReference type="EMBL" id="JBHSED010000011">
    <property type="protein sequence ID" value="MFC4303306.1"/>
    <property type="molecule type" value="Genomic_DNA"/>
</dbReference>
<dbReference type="CDD" id="cd01831">
    <property type="entry name" value="Endoglucanase_E_like"/>
    <property type="match status" value="1"/>
</dbReference>
<gene>
    <name evidence="2" type="ORF">ACFO1S_07560</name>
</gene>
<proteinExistence type="predicted"/>
<dbReference type="PANTHER" id="PTHR37834">
    <property type="entry name" value="GDSL-LIKE LIPASE/ACYLHYDROLASE DOMAIN PROTEIN (AFU_ORTHOLOGUE AFUA_2G00620)"/>
    <property type="match status" value="1"/>
</dbReference>
<keyword evidence="2" id="KW-0378">Hydrolase</keyword>
<dbReference type="Gene3D" id="3.40.50.1110">
    <property type="entry name" value="SGNH hydrolase"/>
    <property type="match status" value="1"/>
</dbReference>
<comment type="caution">
    <text evidence="2">The sequence shown here is derived from an EMBL/GenBank/DDBJ whole genome shotgun (WGS) entry which is preliminary data.</text>
</comment>
<reference evidence="3" key="1">
    <citation type="journal article" date="2019" name="Int. J. Syst. Evol. Microbiol.">
        <title>The Global Catalogue of Microorganisms (GCM) 10K type strain sequencing project: providing services to taxonomists for standard genome sequencing and annotation.</title>
        <authorList>
            <consortium name="The Broad Institute Genomics Platform"/>
            <consortium name="The Broad Institute Genome Sequencing Center for Infectious Disease"/>
            <person name="Wu L."/>
            <person name="Ma J."/>
        </authorList>
    </citation>
    <scope>NUCLEOTIDE SEQUENCE [LARGE SCALE GENOMIC DNA]</scope>
    <source>
        <strain evidence="3">CGMCC 4.1641</strain>
    </source>
</reference>
<dbReference type="RefSeq" id="WP_378126540.1">
    <property type="nucleotide sequence ID" value="NZ_JBHSED010000011.1"/>
</dbReference>
<dbReference type="InterPro" id="IPR013830">
    <property type="entry name" value="SGNH_hydro"/>
</dbReference>
<dbReference type="SUPFAM" id="SSF52266">
    <property type="entry name" value="SGNH hydrolase"/>
    <property type="match status" value="1"/>
</dbReference>
<dbReference type="PANTHER" id="PTHR37834:SF2">
    <property type="entry name" value="ESTERASE, SGNH HYDROLASE-TYPE"/>
    <property type="match status" value="1"/>
</dbReference>
<dbReference type="InterPro" id="IPR037461">
    <property type="entry name" value="CtCE2-like_dom"/>
</dbReference>
<accession>A0ABV8S7G4</accession>
<dbReference type="InterPro" id="IPR036514">
    <property type="entry name" value="SGNH_hydro_sf"/>
</dbReference>
<sequence length="284" mass="31574">MLTAGKYWICVFRGMDAAAVKNVRVVKDVQAMSGDAGCCLQIHAVKSDGGFRPVEEKAYRIEFIGDSITSGEGAIGAKSETDWIPMWFSAVHNYCALTAEALNAEFRIISQSGWGAWKSWDNKPRANLPEYYEQVCGLLTGERNEALGAFEKNDFDSWQPDIVVVNLGTNDGSAISLREDDACREEDMAAFEQAVGSFLVKIRQYNKHTHIVWAYGMLGITMMPAIHRAMNAYIQRTGDRKATVFQLPRTTEATVGARNHPGRLAHERAAEELTVHLKELLRLG</sequence>
<evidence type="ECO:0000313" key="2">
    <source>
        <dbReference type="EMBL" id="MFC4303306.1"/>
    </source>
</evidence>
<feature type="domain" description="SGNH hydrolase-type esterase" evidence="1">
    <location>
        <begin position="63"/>
        <end position="239"/>
    </location>
</feature>
<dbReference type="Proteomes" id="UP001595755">
    <property type="component" value="Unassembled WGS sequence"/>
</dbReference>